<keyword evidence="4" id="KW-1185">Reference proteome</keyword>
<evidence type="ECO:0000259" key="2">
    <source>
        <dbReference type="PROSITE" id="PS50004"/>
    </source>
</evidence>
<dbReference type="PROSITE" id="PS50004">
    <property type="entry name" value="C2"/>
    <property type="match status" value="1"/>
</dbReference>
<comment type="caution">
    <text evidence="3">The sequence shown here is derived from an EMBL/GenBank/DDBJ whole genome shotgun (WGS) entry which is preliminary data.</text>
</comment>
<dbReference type="PANTHER" id="PTHR32246">
    <property type="entry name" value="INGRESSION PROTEIN FIC1"/>
    <property type="match status" value="1"/>
</dbReference>
<protein>
    <recommendedName>
        <fullName evidence="2">C2 domain-containing protein</fullName>
    </recommendedName>
</protein>
<proteinExistence type="predicted"/>
<evidence type="ECO:0000313" key="4">
    <source>
        <dbReference type="Proteomes" id="UP000516437"/>
    </source>
</evidence>
<feature type="compositionally biased region" description="Polar residues" evidence="1">
    <location>
        <begin position="179"/>
        <end position="189"/>
    </location>
</feature>
<dbReference type="PANTHER" id="PTHR32246:SF70">
    <property type="entry name" value="CALCIUM-DEPENDENT LIPID-BINDING (CALB DOMAIN) FAMILY PROTEIN"/>
    <property type="match status" value="1"/>
</dbReference>
<dbReference type="SUPFAM" id="SSF49562">
    <property type="entry name" value="C2 domain (Calcium/lipid-binding domain, CaLB)"/>
    <property type="match status" value="1"/>
</dbReference>
<feature type="domain" description="C2" evidence="2">
    <location>
        <begin position="1"/>
        <end position="114"/>
    </location>
</feature>
<sequence length="298" mass="32679">MTSSNSTPLDLEITVVSAKHLKNVNWRNGEVKPYATFYLDPDHRHATRPDDSGSTRPVWNERFCLPLTRPVHDSVLTLEIFHSRPSETPKPLVGALRFSLTNLVGDSDDSTRPIRTLELLRPSGRPQGKVRLKLALLKLPAPLPDYFTSPRSSQYLSSVPAPSPPPIPTATDYSEHFHSSFNHSDQYSTGHYYPPPSLPSRTFFNRASNCLAPGGPSAPVDFSPPNDHKSLPPPTQPYNCSAPGGPSAPFDSTRYDRDPPGGSASYLSATEGLSTAERVGSESVARDSDRYSSYSRGY</sequence>
<dbReference type="EMBL" id="RXIC02000024">
    <property type="protein sequence ID" value="KAB1210648.1"/>
    <property type="molecule type" value="Genomic_DNA"/>
</dbReference>
<dbReference type="Gene3D" id="2.60.40.150">
    <property type="entry name" value="C2 domain"/>
    <property type="match status" value="1"/>
</dbReference>
<organism evidence="3 4">
    <name type="scientific">Morella rubra</name>
    <name type="common">Chinese bayberry</name>
    <dbReference type="NCBI Taxonomy" id="262757"/>
    <lineage>
        <taxon>Eukaryota</taxon>
        <taxon>Viridiplantae</taxon>
        <taxon>Streptophyta</taxon>
        <taxon>Embryophyta</taxon>
        <taxon>Tracheophyta</taxon>
        <taxon>Spermatophyta</taxon>
        <taxon>Magnoliopsida</taxon>
        <taxon>eudicotyledons</taxon>
        <taxon>Gunneridae</taxon>
        <taxon>Pentapetalae</taxon>
        <taxon>rosids</taxon>
        <taxon>fabids</taxon>
        <taxon>Fagales</taxon>
        <taxon>Myricaceae</taxon>
        <taxon>Morella</taxon>
    </lineage>
</organism>
<feature type="region of interest" description="Disordered" evidence="1">
    <location>
        <begin position="152"/>
        <end position="194"/>
    </location>
</feature>
<accession>A0A6A1VFQ1</accession>
<dbReference type="InterPro" id="IPR035892">
    <property type="entry name" value="C2_domain_sf"/>
</dbReference>
<dbReference type="AlphaFoldDB" id="A0A6A1VFQ1"/>
<evidence type="ECO:0000313" key="3">
    <source>
        <dbReference type="EMBL" id="KAB1210648.1"/>
    </source>
</evidence>
<name>A0A6A1VFQ1_9ROSI</name>
<feature type="region of interest" description="Disordered" evidence="1">
    <location>
        <begin position="215"/>
        <end position="298"/>
    </location>
</feature>
<dbReference type="Pfam" id="PF00168">
    <property type="entry name" value="C2"/>
    <property type="match status" value="1"/>
</dbReference>
<dbReference type="CDD" id="cd04051">
    <property type="entry name" value="C2_SRC2_like"/>
    <property type="match status" value="1"/>
</dbReference>
<dbReference type="GO" id="GO:0006952">
    <property type="term" value="P:defense response"/>
    <property type="evidence" value="ECO:0007669"/>
    <property type="project" value="InterPro"/>
</dbReference>
<dbReference type="OrthoDB" id="67700at2759"/>
<dbReference type="Proteomes" id="UP000516437">
    <property type="component" value="Chromosome 6"/>
</dbReference>
<evidence type="ECO:0000256" key="1">
    <source>
        <dbReference type="SAM" id="MobiDB-lite"/>
    </source>
</evidence>
<reference evidence="3 4" key="1">
    <citation type="journal article" date="2019" name="Plant Biotechnol. J.">
        <title>The red bayberry genome and genetic basis of sex determination.</title>
        <authorList>
            <person name="Jia H.M."/>
            <person name="Jia H.J."/>
            <person name="Cai Q.L."/>
            <person name="Wang Y."/>
            <person name="Zhao H.B."/>
            <person name="Yang W.F."/>
            <person name="Wang G.Y."/>
            <person name="Li Y.H."/>
            <person name="Zhan D.L."/>
            <person name="Shen Y.T."/>
            <person name="Niu Q.F."/>
            <person name="Chang L."/>
            <person name="Qiu J."/>
            <person name="Zhao L."/>
            <person name="Xie H.B."/>
            <person name="Fu W.Y."/>
            <person name="Jin J."/>
            <person name="Li X.W."/>
            <person name="Jiao Y."/>
            <person name="Zhou C.C."/>
            <person name="Tu T."/>
            <person name="Chai C.Y."/>
            <person name="Gao J.L."/>
            <person name="Fan L.J."/>
            <person name="van de Weg E."/>
            <person name="Wang J.Y."/>
            <person name="Gao Z.S."/>
        </authorList>
    </citation>
    <scope>NUCLEOTIDE SEQUENCE [LARGE SCALE GENOMIC DNA]</scope>
    <source>
        <tissue evidence="3">Leaves</tissue>
    </source>
</reference>
<gene>
    <name evidence="3" type="ORF">CJ030_MR6G009088</name>
</gene>
<dbReference type="InterPro" id="IPR044750">
    <property type="entry name" value="C2_SRC2/BAP"/>
</dbReference>
<dbReference type="InterPro" id="IPR000008">
    <property type="entry name" value="C2_dom"/>
</dbReference>
<dbReference type="SMART" id="SM00239">
    <property type="entry name" value="C2"/>
    <property type="match status" value="1"/>
</dbReference>